<evidence type="ECO:0000256" key="5">
    <source>
        <dbReference type="SAM" id="SignalP"/>
    </source>
</evidence>
<feature type="signal peptide" evidence="5">
    <location>
        <begin position="1"/>
        <end position="25"/>
    </location>
</feature>
<dbReference type="CDD" id="cd00995">
    <property type="entry name" value="PBP2_NikA_DppA_OppA_like"/>
    <property type="match status" value="1"/>
</dbReference>
<dbReference type="AlphaFoldDB" id="A0A1I3IVK7"/>
<dbReference type="PIRSF" id="PIRSF002741">
    <property type="entry name" value="MppA"/>
    <property type="match status" value="1"/>
</dbReference>
<dbReference type="Gene3D" id="3.10.105.10">
    <property type="entry name" value="Dipeptide-binding Protein, Domain 3"/>
    <property type="match status" value="1"/>
</dbReference>
<dbReference type="GO" id="GO:0015833">
    <property type="term" value="P:peptide transport"/>
    <property type="evidence" value="ECO:0007669"/>
    <property type="project" value="TreeGrafter"/>
</dbReference>
<dbReference type="PANTHER" id="PTHR30290">
    <property type="entry name" value="PERIPLASMIC BINDING COMPONENT OF ABC TRANSPORTER"/>
    <property type="match status" value="1"/>
</dbReference>
<evidence type="ECO:0000313" key="8">
    <source>
        <dbReference type="Proteomes" id="UP000199377"/>
    </source>
</evidence>
<evidence type="ECO:0000256" key="1">
    <source>
        <dbReference type="ARBA" id="ARBA00004418"/>
    </source>
</evidence>
<protein>
    <submittedName>
        <fullName evidence="7">Peptide/nickel transport system substrate-binding protein</fullName>
    </submittedName>
</protein>
<dbReference type="GO" id="GO:0030288">
    <property type="term" value="C:outer membrane-bounded periplasmic space"/>
    <property type="evidence" value="ECO:0007669"/>
    <property type="project" value="UniProtKB-ARBA"/>
</dbReference>
<organism evidence="7 8">
    <name type="scientific">Albimonas pacifica</name>
    <dbReference type="NCBI Taxonomy" id="1114924"/>
    <lineage>
        <taxon>Bacteria</taxon>
        <taxon>Pseudomonadati</taxon>
        <taxon>Pseudomonadota</taxon>
        <taxon>Alphaproteobacteria</taxon>
        <taxon>Rhodobacterales</taxon>
        <taxon>Paracoccaceae</taxon>
        <taxon>Albimonas</taxon>
    </lineage>
</organism>
<proteinExistence type="inferred from homology"/>
<dbReference type="InterPro" id="IPR030678">
    <property type="entry name" value="Peptide/Ni-bd"/>
</dbReference>
<evidence type="ECO:0000259" key="6">
    <source>
        <dbReference type="Pfam" id="PF00496"/>
    </source>
</evidence>
<dbReference type="PANTHER" id="PTHR30290:SF9">
    <property type="entry name" value="OLIGOPEPTIDE-BINDING PROTEIN APPA"/>
    <property type="match status" value="1"/>
</dbReference>
<dbReference type="STRING" id="1114924.SAMN05216258_107242"/>
<sequence>MVSIKAGLRGGALAAALAAGGAAQAADLVWARYGDADSLDPHRATSTLSMQVWDQIYDTLLAFDMEGTPGPNMAESWEVSDDGLTYTFKLAEGIKCHDGSDFTAQDVKFTIDRAFGDAPSLTKTSWGPITEVTVEDPLTFTVAMSSKFGAFIPFLADSFSSMICDTNTAGTFGSSTAIGTGPFKLVEWVKGDQVTLEANADFVNRGDPVENPGAPYIDRLIIRTVPEAQTRLAALTTGEVHIAEPPFDDVAAIQEEGELEIMVAENTGQDVFWEFTTSRPPFDDIRARQAVAYATDPQMAIDIIYGGLTNREWCPVARGVFGNDQAFCKRYGYPYDPEKAQALLAEMGYGPDKPLETTMFVWTGGNRHKLAEIFQAQLAQVGIQAGIEIMDIGTMNARVKAQNEDSTSEEPGTFDMMTWSWYDPDILYQLWHSPGAYSGFQNAELDAMLEETRTTIEPEARLEKVQAVIRYLMENAVHIGLYSPGWEWVFAVRPEVSGFKVGPFLHPIFTDVKIEG</sequence>
<dbReference type="Proteomes" id="UP000199377">
    <property type="component" value="Unassembled WGS sequence"/>
</dbReference>
<dbReference type="GO" id="GO:1904680">
    <property type="term" value="F:peptide transmembrane transporter activity"/>
    <property type="evidence" value="ECO:0007669"/>
    <property type="project" value="TreeGrafter"/>
</dbReference>
<keyword evidence="8" id="KW-1185">Reference proteome</keyword>
<dbReference type="RefSeq" id="WP_092861305.1">
    <property type="nucleotide sequence ID" value="NZ_FOQH01000007.1"/>
</dbReference>
<feature type="domain" description="Solute-binding protein family 5" evidence="6">
    <location>
        <begin position="69"/>
        <end position="423"/>
    </location>
</feature>
<reference evidence="7 8" key="1">
    <citation type="submission" date="2016-10" db="EMBL/GenBank/DDBJ databases">
        <authorList>
            <person name="de Groot N.N."/>
        </authorList>
    </citation>
    <scope>NUCLEOTIDE SEQUENCE [LARGE SCALE GENOMIC DNA]</scope>
    <source>
        <strain evidence="7 8">CGMCC 1.11030</strain>
    </source>
</reference>
<dbReference type="InterPro" id="IPR000914">
    <property type="entry name" value="SBP_5_dom"/>
</dbReference>
<accession>A0A1I3IVK7</accession>
<evidence type="ECO:0000256" key="2">
    <source>
        <dbReference type="ARBA" id="ARBA00005695"/>
    </source>
</evidence>
<dbReference type="EMBL" id="FOQH01000007">
    <property type="protein sequence ID" value="SFI51966.1"/>
    <property type="molecule type" value="Genomic_DNA"/>
</dbReference>
<evidence type="ECO:0000256" key="3">
    <source>
        <dbReference type="ARBA" id="ARBA00022448"/>
    </source>
</evidence>
<comment type="subcellular location">
    <subcellularLocation>
        <location evidence="1">Periplasm</location>
    </subcellularLocation>
</comment>
<evidence type="ECO:0000256" key="4">
    <source>
        <dbReference type="ARBA" id="ARBA00022729"/>
    </source>
</evidence>
<dbReference type="OrthoDB" id="9803988at2"/>
<dbReference type="InterPro" id="IPR039424">
    <property type="entry name" value="SBP_5"/>
</dbReference>
<comment type="similarity">
    <text evidence="2">Belongs to the bacterial solute-binding protein 5 family.</text>
</comment>
<evidence type="ECO:0000313" key="7">
    <source>
        <dbReference type="EMBL" id="SFI51966.1"/>
    </source>
</evidence>
<keyword evidence="3" id="KW-0813">Transport</keyword>
<dbReference type="Pfam" id="PF00496">
    <property type="entry name" value="SBP_bac_5"/>
    <property type="match status" value="1"/>
</dbReference>
<dbReference type="Gene3D" id="3.40.190.10">
    <property type="entry name" value="Periplasmic binding protein-like II"/>
    <property type="match status" value="1"/>
</dbReference>
<keyword evidence="4 5" id="KW-0732">Signal</keyword>
<feature type="chain" id="PRO_5011704710" evidence="5">
    <location>
        <begin position="26"/>
        <end position="516"/>
    </location>
</feature>
<name>A0A1I3IVK7_9RHOB</name>
<dbReference type="GO" id="GO:0043190">
    <property type="term" value="C:ATP-binding cassette (ABC) transporter complex"/>
    <property type="evidence" value="ECO:0007669"/>
    <property type="project" value="InterPro"/>
</dbReference>
<gene>
    <name evidence="7" type="ORF">SAMN05216258_107242</name>
</gene>
<dbReference type="SUPFAM" id="SSF53850">
    <property type="entry name" value="Periplasmic binding protein-like II"/>
    <property type="match status" value="1"/>
</dbReference>